<protein>
    <submittedName>
        <fullName evidence="3">Polysaccharide biosynthesis protein</fullName>
    </submittedName>
</protein>
<dbReference type="Pfam" id="PF02719">
    <property type="entry name" value="Polysacc_synt_2"/>
    <property type="match status" value="1"/>
</dbReference>
<proteinExistence type="inferred from homology"/>
<evidence type="ECO:0000313" key="3">
    <source>
        <dbReference type="EMBL" id="SHL09537.1"/>
    </source>
</evidence>
<organism evidence="3 4">
    <name type="scientific">Haladaptatus paucihalophilus DX253</name>
    <dbReference type="NCBI Taxonomy" id="797209"/>
    <lineage>
        <taxon>Archaea</taxon>
        <taxon>Methanobacteriati</taxon>
        <taxon>Methanobacteriota</taxon>
        <taxon>Stenosarchaea group</taxon>
        <taxon>Halobacteria</taxon>
        <taxon>Halobacteriales</taxon>
        <taxon>Haladaptataceae</taxon>
        <taxon>Haladaptatus</taxon>
    </lineage>
</organism>
<dbReference type="InterPro" id="IPR036291">
    <property type="entry name" value="NAD(P)-bd_dom_sf"/>
</dbReference>
<keyword evidence="4" id="KW-1185">Reference proteome</keyword>
<evidence type="ECO:0000313" key="4">
    <source>
        <dbReference type="Proteomes" id="UP000184203"/>
    </source>
</evidence>
<dbReference type="SUPFAM" id="SSF51735">
    <property type="entry name" value="NAD(P)-binding Rossmann-fold domains"/>
    <property type="match status" value="1"/>
</dbReference>
<comment type="similarity">
    <text evidence="1">Belongs to the polysaccharide synthase family.</text>
</comment>
<gene>
    <name evidence="3" type="ORF">SAMN05444342_3006</name>
</gene>
<evidence type="ECO:0000256" key="1">
    <source>
        <dbReference type="ARBA" id="ARBA00007430"/>
    </source>
</evidence>
<dbReference type="RefSeq" id="WP_026177918.1">
    <property type="nucleotide sequence ID" value="NZ_AEMG01000015.1"/>
</dbReference>
<dbReference type="PANTHER" id="PTHR43318">
    <property type="entry name" value="UDP-N-ACETYLGLUCOSAMINE 4,6-DEHYDRATASE"/>
    <property type="match status" value="1"/>
</dbReference>
<name>A0A1M6XU79_HALPU</name>
<feature type="domain" description="Polysaccharide biosynthesis protein CapD-like" evidence="2">
    <location>
        <begin position="9"/>
        <end position="291"/>
    </location>
</feature>
<dbReference type="Gene3D" id="3.40.50.720">
    <property type="entry name" value="NAD(P)-binding Rossmann-like Domain"/>
    <property type="match status" value="1"/>
</dbReference>
<reference evidence="4" key="1">
    <citation type="submission" date="2016-11" db="EMBL/GenBank/DDBJ databases">
        <authorList>
            <person name="Varghese N."/>
            <person name="Submissions S."/>
        </authorList>
    </citation>
    <scope>NUCLEOTIDE SEQUENCE [LARGE SCALE GENOMIC DNA]</scope>
    <source>
        <strain evidence="4">DX253</strain>
    </source>
</reference>
<dbReference type="EMBL" id="FRAN01000004">
    <property type="protein sequence ID" value="SHL09537.1"/>
    <property type="molecule type" value="Genomic_DNA"/>
</dbReference>
<evidence type="ECO:0000259" key="2">
    <source>
        <dbReference type="Pfam" id="PF02719"/>
    </source>
</evidence>
<dbReference type="Proteomes" id="UP000184203">
    <property type="component" value="Unassembled WGS sequence"/>
</dbReference>
<dbReference type="InterPro" id="IPR003869">
    <property type="entry name" value="Polysac_CapD-like"/>
</dbReference>
<dbReference type="InterPro" id="IPR051203">
    <property type="entry name" value="Polysaccharide_Synthase-Rel"/>
</dbReference>
<accession>A0A1M6XU79</accession>
<sequence>MTDLSSKRVLITGGCGSIGSSLVRRVLQDGPELVRVIDNDEGRLHEMKTKLGAQYPRRLETSYKDVREFHEMRQAMEGIDVVFHAAALKHVGIVERDPFQAVRTNVRGTENVLRAATETDVEAVIAVSTDKASNPVSAMGATKLLSERLTVAANESADGRNVRFGCVRFGNVLGTRGSVVPVFVEQIRRGGPITVTDPEMTRFVMRPRDAAEFVVEAFGTTTGGEVVVRKMPAFKLGTLADALREQYASEFGYQPTEIPTRVVGSGPTERYHEKLVSADEVKHAVEERDRFVLFPNDESMPSEADGNALSGEYTSADARRLSKAELLRMLDDVKGKLSTAETVP</sequence>
<dbReference type="PANTHER" id="PTHR43318:SF2">
    <property type="entry name" value="UDP-N-ACETYLGLUCOSAMINE 4,6-DEHYDRATASE (INVERTING)"/>
    <property type="match status" value="1"/>
</dbReference>
<dbReference type="AlphaFoldDB" id="A0A1M6XU79"/>